<organism evidence="2 3">
    <name type="scientific">Parashewanella spongiae</name>
    <dbReference type="NCBI Taxonomy" id="342950"/>
    <lineage>
        <taxon>Bacteria</taxon>
        <taxon>Pseudomonadati</taxon>
        <taxon>Pseudomonadota</taxon>
        <taxon>Gammaproteobacteria</taxon>
        <taxon>Alteromonadales</taxon>
        <taxon>Shewanellaceae</taxon>
        <taxon>Parashewanella</taxon>
    </lineage>
</organism>
<dbReference type="InterPro" id="IPR007384">
    <property type="entry name" value="UCP006257"/>
</dbReference>
<dbReference type="PANTHER" id="PTHR39586">
    <property type="entry name" value="CYTOPLASMIC PROTEIN-RELATED"/>
    <property type="match status" value="1"/>
</dbReference>
<dbReference type="Gene3D" id="1.20.1440.40">
    <property type="entry name" value="YqcC-like"/>
    <property type="match status" value="1"/>
</dbReference>
<evidence type="ECO:0000259" key="1">
    <source>
        <dbReference type="Pfam" id="PF04287"/>
    </source>
</evidence>
<gene>
    <name evidence="2" type="ORF">D5R81_17115</name>
</gene>
<dbReference type="Pfam" id="PF04287">
    <property type="entry name" value="DUF446"/>
    <property type="match status" value="1"/>
</dbReference>
<dbReference type="InterPro" id="IPR036814">
    <property type="entry name" value="YqcC-like_sf"/>
</dbReference>
<dbReference type="RefSeq" id="WP_121854835.1">
    <property type="nucleotide sequence ID" value="NZ_CP037952.1"/>
</dbReference>
<proteinExistence type="predicted"/>
<reference evidence="2 3" key="1">
    <citation type="submission" date="2018-09" db="EMBL/GenBank/DDBJ databases">
        <title>Phylogeny of the Shewanellaceae, and recommendation for two new genera, Pseudoshewanella and Parashewanella.</title>
        <authorList>
            <person name="Wang G."/>
        </authorList>
    </citation>
    <scope>NUCLEOTIDE SEQUENCE [LARGE SCALE GENOMIC DNA]</scope>
    <source>
        <strain evidence="2 3">KCTC 22492</strain>
    </source>
</reference>
<dbReference type="PANTHER" id="PTHR39586:SF1">
    <property type="entry name" value="CYTOPLASMIC PROTEIN"/>
    <property type="match status" value="1"/>
</dbReference>
<accession>A0A3A6TH34</accession>
<sequence>MKVNLVKNKLAEIELSLQQLQLWSDTLPSAQALASTTPFACDVMTLEQWLQFIFLPKMHLLIEHHQPLPTNVAIAPMAEHIWANTDVHSPLINLITEMDDLLNDT</sequence>
<dbReference type="OrthoDB" id="8794567at2"/>
<dbReference type="PIRSF" id="PIRSF006257">
    <property type="entry name" value="UCP006257"/>
    <property type="match status" value="1"/>
</dbReference>
<dbReference type="InterPro" id="IPR023376">
    <property type="entry name" value="YqcC-like_dom"/>
</dbReference>
<dbReference type="Proteomes" id="UP000273022">
    <property type="component" value="Unassembled WGS sequence"/>
</dbReference>
<name>A0A3A6TH34_9GAMM</name>
<dbReference type="EMBL" id="QYYH01000147">
    <property type="protein sequence ID" value="RJY06846.1"/>
    <property type="molecule type" value="Genomic_DNA"/>
</dbReference>
<feature type="domain" description="YqcC-like" evidence="1">
    <location>
        <begin position="6"/>
        <end position="101"/>
    </location>
</feature>
<protein>
    <submittedName>
        <fullName evidence="2">YqcC family protein</fullName>
    </submittedName>
</protein>
<evidence type="ECO:0000313" key="2">
    <source>
        <dbReference type="EMBL" id="RJY06846.1"/>
    </source>
</evidence>
<keyword evidence="3" id="KW-1185">Reference proteome</keyword>
<dbReference type="GO" id="GO:0044010">
    <property type="term" value="P:single-species biofilm formation"/>
    <property type="evidence" value="ECO:0007669"/>
    <property type="project" value="TreeGrafter"/>
</dbReference>
<comment type="caution">
    <text evidence="2">The sequence shown here is derived from an EMBL/GenBank/DDBJ whole genome shotgun (WGS) entry which is preliminary data.</text>
</comment>
<evidence type="ECO:0000313" key="3">
    <source>
        <dbReference type="Proteomes" id="UP000273022"/>
    </source>
</evidence>
<dbReference type="AlphaFoldDB" id="A0A3A6TH34"/>
<dbReference type="SUPFAM" id="SSF158452">
    <property type="entry name" value="YqcC-like"/>
    <property type="match status" value="1"/>
</dbReference>